<dbReference type="PROSITE" id="PS50863">
    <property type="entry name" value="B3"/>
    <property type="match status" value="2"/>
</dbReference>
<accession>A0A9J5YEB3</accession>
<dbReference type="Pfam" id="PF02362">
    <property type="entry name" value="B3"/>
    <property type="match status" value="1"/>
</dbReference>
<protein>
    <recommendedName>
        <fullName evidence="7">TF-B3 domain-containing protein</fullName>
    </recommendedName>
</protein>
<dbReference type="InterPro" id="IPR003340">
    <property type="entry name" value="B3_DNA-bd"/>
</dbReference>
<dbReference type="PANTHER" id="PTHR34951:SF7">
    <property type="entry name" value="TF-B3 DOMAIN-CONTAINING PROTEIN"/>
    <property type="match status" value="1"/>
</dbReference>
<dbReference type="GO" id="GO:0005634">
    <property type="term" value="C:nucleus"/>
    <property type="evidence" value="ECO:0007669"/>
    <property type="project" value="UniProtKB-SubCell"/>
</dbReference>
<feature type="domain" description="TF-B3" evidence="7">
    <location>
        <begin position="246"/>
        <end position="345"/>
    </location>
</feature>
<dbReference type="OrthoDB" id="1094641at2759"/>
<feature type="domain" description="TF-B3" evidence="7">
    <location>
        <begin position="3"/>
        <end position="96"/>
    </location>
</feature>
<feature type="compositionally biased region" description="Basic and acidic residues" evidence="6">
    <location>
        <begin position="107"/>
        <end position="127"/>
    </location>
</feature>
<keyword evidence="5" id="KW-0539">Nucleus</keyword>
<proteinExistence type="predicted"/>
<feature type="compositionally biased region" description="Acidic residues" evidence="6">
    <location>
        <begin position="174"/>
        <end position="200"/>
    </location>
</feature>
<dbReference type="GO" id="GO:0003677">
    <property type="term" value="F:DNA binding"/>
    <property type="evidence" value="ECO:0007669"/>
    <property type="project" value="UniProtKB-KW"/>
</dbReference>
<name>A0A9J5YEB3_SOLCO</name>
<feature type="compositionally biased region" description="Basic and acidic residues" evidence="6">
    <location>
        <begin position="153"/>
        <end position="163"/>
    </location>
</feature>
<dbReference type="Gene3D" id="2.40.330.10">
    <property type="entry name" value="DNA-binding pseudobarrel domain"/>
    <property type="match status" value="2"/>
</dbReference>
<feature type="region of interest" description="Disordered" evidence="6">
    <location>
        <begin position="104"/>
        <end position="141"/>
    </location>
</feature>
<dbReference type="InterPro" id="IPR053333">
    <property type="entry name" value="Cytochrome_b6-f_sub7"/>
</dbReference>
<reference evidence="8 9" key="1">
    <citation type="submission" date="2020-09" db="EMBL/GenBank/DDBJ databases">
        <title>De no assembly of potato wild relative species, Solanum commersonii.</title>
        <authorList>
            <person name="Cho K."/>
        </authorList>
    </citation>
    <scope>NUCLEOTIDE SEQUENCE [LARGE SCALE GENOMIC DNA]</scope>
    <source>
        <strain evidence="8">LZ3.2</strain>
        <tissue evidence="8">Leaf</tissue>
    </source>
</reference>
<dbReference type="Proteomes" id="UP000824120">
    <property type="component" value="Chromosome 6"/>
</dbReference>
<evidence type="ECO:0000256" key="1">
    <source>
        <dbReference type="ARBA" id="ARBA00004123"/>
    </source>
</evidence>
<dbReference type="SMART" id="SM01019">
    <property type="entry name" value="B3"/>
    <property type="match status" value="2"/>
</dbReference>
<evidence type="ECO:0000313" key="9">
    <source>
        <dbReference type="Proteomes" id="UP000824120"/>
    </source>
</evidence>
<evidence type="ECO:0000313" key="8">
    <source>
        <dbReference type="EMBL" id="KAG5599075.1"/>
    </source>
</evidence>
<dbReference type="AlphaFoldDB" id="A0A9J5YEB3"/>
<evidence type="ECO:0000256" key="2">
    <source>
        <dbReference type="ARBA" id="ARBA00023015"/>
    </source>
</evidence>
<gene>
    <name evidence="8" type="ORF">H5410_030445</name>
</gene>
<evidence type="ECO:0000256" key="6">
    <source>
        <dbReference type="SAM" id="MobiDB-lite"/>
    </source>
</evidence>
<keyword evidence="4" id="KW-0804">Transcription</keyword>
<dbReference type="InterPro" id="IPR015300">
    <property type="entry name" value="DNA-bd_pseudobarrel_sf"/>
</dbReference>
<comment type="subcellular location">
    <subcellularLocation>
        <location evidence="1">Nucleus</location>
    </subcellularLocation>
</comment>
<evidence type="ECO:0000256" key="3">
    <source>
        <dbReference type="ARBA" id="ARBA00023125"/>
    </source>
</evidence>
<dbReference type="PANTHER" id="PTHR34951">
    <property type="entry name" value="B6F COMPLEX SUBUNIT, PUTATIVE, EXPRESSED-RELATED"/>
    <property type="match status" value="1"/>
</dbReference>
<keyword evidence="3" id="KW-0238">DNA-binding</keyword>
<organism evidence="8 9">
    <name type="scientific">Solanum commersonii</name>
    <name type="common">Commerson's wild potato</name>
    <name type="synonym">Commerson's nightshade</name>
    <dbReference type="NCBI Taxonomy" id="4109"/>
    <lineage>
        <taxon>Eukaryota</taxon>
        <taxon>Viridiplantae</taxon>
        <taxon>Streptophyta</taxon>
        <taxon>Embryophyta</taxon>
        <taxon>Tracheophyta</taxon>
        <taxon>Spermatophyta</taxon>
        <taxon>Magnoliopsida</taxon>
        <taxon>eudicotyledons</taxon>
        <taxon>Gunneridae</taxon>
        <taxon>Pentapetalae</taxon>
        <taxon>asterids</taxon>
        <taxon>lamiids</taxon>
        <taxon>Solanales</taxon>
        <taxon>Solanaceae</taxon>
        <taxon>Solanoideae</taxon>
        <taxon>Solaneae</taxon>
        <taxon>Solanum</taxon>
    </lineage>
</organism>
<evidence type="ECO:0000259" key="7">
    <source>
        <dbReference type="PROSITE" id="PS50863"/>
    </source>
</evidence>
<dbReference type="SUPFAM" id="SSF101936">
    <property type="entry name" value="DNA-binding pseudobarrel domain"/>
    <property type="match status" value="2"/>
</dbReference>
<dbReference type="CDD" id="cd10017">
    <property type="entry name" value="B3_DNA"/>
    <property type="match status" value="1"/>
</dbReference>
<feature type="region of interest" description="Disordered" evidence="6">
    <location>
        <begin position="153"/>
        <end position="206"/>
    </location>
</feature>
<sequence length="353" mass="41290">MDKGFFKVFNLETSAKRMKIPTSYTNYKNGKLSRKVSLRDRYGNMWPTRVTTRGRDIYFKYGWEKFIEDNNMEFADFLIFDYDGKGTFDFKLLGINGCVKNGAGSKKKGEEMNVEHEKSVESKEKTWVSDSSNSSYDYDSDEHYMVEEEVVKEDVEMKQETHKRASCSKRRYVEEEEDEKREGEGEEKEAQEEEDEEENEGAGTYTKKCNIPKLDAKKSNACKVSDVPEHYGADIFKSGRATQPKIPYFLAKIRERMRDQLYIPMDVLRDYKLELPPSMTIRDSAGREFETRVSKWTDGRIWLLGGWRNLGRFNLVEKDDRYICEFVREKCGKGLYLQVQVLHEGSSSHLDNK</sequence>
<evidence type="ECO:0000256" key="5">
    <source>
        <dbReference type="ARBA" id="ARBA00023242"/>
    </source>
</evidence>
<comment type="caution">
    <text evidence="8">The sequence shown here is derived from an EMBL/GenBank/DDBJ whole genome shotgun (WGS) entry which is preliminary data.</text>
</comment>
<evidence type="ECO:0000256" key="4">
    <source>
        <dbReference type="ARBA" id="ARBA00023163"/>
    </source>
</evidence>
<dbReference type="EMBL" id="JACXVP010000006">
    <property type="protein sequence ID" value="KAG5599075.1"/>
    <property type="molecule type" value="Genomic_DNA"/>
</dbReference>
<keyword evidence="2" id="KW-0805">Transcription regulation</keyword>
<keyword evidence="9" id="KW-1185">Reference proteome</keyword>